<evidence type="ECO:0000313" key="4">
    <source>
        <dbReference type="EMBL" id="KAL1596895.1"/>
    </source>
</evidence>
<dbReference type="Gene3D" id="3.40.50.720">
    <property type="entry name" value="NAD(P)-binding Rossmann-like Domain"/>
    <property type="match status" value="1"/>
</dbReference>
<dbReference type="SUPFAM" id="SSF51735">
    <property type="entry name" value="NAD(P)-binding Rossmann-fold domains"/>
    <property type="match status" value="1"/>
</dbReference>
<dbReference type="Pfam" id="PF00107">
    <property type="entry name" value="ADH_zinc_N"/>
    <property type="match status" value="1"/>
</dbReference>
<feature type="domain" description="Alcohol dehydrogenase-like N-terminal" evidence="3">
    <location>
        <begin position="27"/>
        <end position="148"/>
    </location>
</feature>
<evidence type="ECO:0008006" key="6">
    <source>
        <dbReference type="Google" id="ProtNLM"/>
    </source>
</evidence>
<name>A0ABR3QXK7_9PLEO</name>
<dbReference type="InterPro" id="IPR050129">
    <property type="entry name" value="Zn_alcohol_dh"/>
</dbReference>
<sequence length="299" mass="31811">MTTMKAAQYFGQKDIRVVDVPTPKPADHEALIAVEWCGICGSDLHEYLHGPFSCPPKERPHPITKQHVPVTLGHEFVGRIVGAPIASGLKEGTPVIVDPRIYCTSCSQCKAGLTHGCTSLGFKGISGTGGGFSETVAVDAKMVYALPEDVDLSLAALIEPLAVAWHAVITTEVQDWRSKSVLVVGGGPVGVAVCIVLRAFGCQKIIVSEPTEVRRAQCEGVADVVLNPVSDKVGEKCRAQTEDAGVDVVFDCAGNQKGFEAGMDAVKYRGFYMNVAVWFGTPVCYPTVEAIHPSILSTD</sequence>
<dbReference type="InterPro" id="IPR013149">
    <property type="entry name" value="ADH-like_C"/>
</dbReference>
<feature type="domain" description="Alcohol dehydrogenase-like C-terminal" evidence="2">
    <location>
        <begin position="188"/>
        <end position="283"/>
    </location>
</feature>
<accession>A0ABR3QXK7</accession>
<evidence type="ECO:0000259" key="2">
    <source>
        <dbReference type="Pfam" id="PF00107"/>
    </source>
</evidence>
<dbReference type="SUPFAM" id="SSF50129">
    <property type="entry name" value="GroES-like"/>
    <property type="match status" value="1"/>
</dbReference>
<keyword evidence="5" id="KW-1185">Reference proteome</keyword>
<reference evidence="4 5" key="1">
    <citation type="submission" date="2024-02" db="EMBL/GenBank/DDBJ databases">
        <title>De novo assembly and annotation of 12 fungi associated with fruit tree decline syndrome in Ontario, Canada.</title>
        <authorList>
            <person name="Sulman M."/>
            <person name="Ellouze W."/>
            <person name="Ilyukhin E."/>
        </authorList>
    </citation>
    <scope>NUCLEOTIDE SEQUENCE [LARGE SCALE GENOMIC DNA]</scope>
    <source>
        <strain evidence="4 5">M97-236</strain>
    </source>
</reference>
<dbReference type="InterPro" id="IPR036291">
    <property type="entry name" value="NAD(P)-bd_dom_sf"/>
</dbReference>
<evidence type="ECO:0000313" key="5">
    <source>
        <dbReference type="Proteomes" id="UP001521222"/>
    </source>
</evidence>
<comment type="caution">
    <text evidence="4">The sequence shown here is derived from an EMBL/GenBank/DDBJ whole genome shotgun (WGS) entry which is preliminary data.</text>
</comment>
<dbReference type="InterPro" id="IPR013154">
    <property type="entry name" value="ADH-like_N"/>
</dbReference>
<gene>
    <name evidence="4" type="ORF">SLS59_007636</name>
</gene>
<organism evidence="4 5">
    <name type="scientific">Nothophoma quercina</name>
    <dbReference type="NCBI Taxonomy" id="749835"/>
    <lineage>
        <taxon>Eukaryota</taxon>
        <taxon>Fungi</taxon>
        <taxon>Dikarya</taxon>
        <taxon>Ascomycota</taxon>
        <taxon>Pezizomycotina</taxon>
        <taxon>Dothideomycetes</taxon>
        <taxon>Pleosporomycetidae</taxon>
        <taxon>Pleosporales</taxon>
        <taxon>Pleosporineae</taxon>
        <taxon>Didymellaceae</taxon>
        <taxon>Nothophoma</taxon>
    </lineage>
</organism>
<dbReference type="PANTHER" id="PTHR43401">
    <property type="entry name" value="L-THREONINE 3-DEHYDROGENASE"/>
    <property type="match status" value="1"/>
</dbReference>
<evidence type="ECO:0000259" key="3">
    <source>
        <dbReference type="Pfam" id="PF08240"/>
    </source>
</evidence>
<dbReference type="Proteomes" id="UP001521222">
    <property type="component" value="Unassembled WGS sequence"/>
</dbReference>
<evidence type="ECO:0000256" key="1">
    <source>
        <dbReference type="ARBA" id="ARBA00023002"/>
    </source>
</evidence>
<dbReference type="EMBL" id="JAKIXB020000027">
    <property type="protein sequence ID" value="KAL1596895.1"/>
    <property type="molecule type" value="Genomic_DNA"/>
</dbReference>
<dbReference type="InterPro" id="IPR011032">
    <property type="entry name" value="GroES-like_sf"/>
</dbReference>
<dbReference type="Gene3D" id="3.90.180.10">
    <property type="entry name" value="Medium-chain alcohol dehydrogenases, catalytic domain"/>
    <property type="match status" value="1"/>
</dbReference>
<dbReference type="Pfam" id="PF08240">
    <property type="entry name" value="ADH_N"/>
    <property type="match status" value="1"/>
</dbReference>
<keyword evidence="1" id="KW-0560">Oxidoreductase</keyword>
<protein>
    <recommendedName>
        <fullName evidence="6">Alcohol dehydrogenase</fullName>
    </recommendedName>
</protein>
<dbReference type="PANTHER" id="PTHR43401:SF2">
    <property type="entry name" value="L-THREONINE 3-DEHYDROGENASE"/>
    <property type="match status" value="1"/>
</dbReference>
<proteinExistence type="predicted"/>